<reference evidence="3" key="1">
    <citation type="submission" date="2016-10" db="EMBL/GenBank/DDBJ databases">
        <authorList>
            <person name="Varghese N."/>
            <person name="Submissions S."/>
        </authorList>
    </citation>
    <scope>NUCLEOTIDE SEQUENCE [LARGE SCALE GENOMIC DNA]</scope>
    <source>
        <strain evidence="3">CGMCC 1.6763</strain>
    </source>
</reference>
<evidence type="ECO:0000256" key="1">
    <source>
        <dbReference type="SAM" id="Phobius"/>
    </source>
</evidence>
<keyword evidence="3" id="KW-1185">Reference proteome</keyword>
<dbReference type="STRING" id="426757.SAMN04488127_0419"/>
<keyword evidence="1" id="KW-1133">Transmembrane helix</keyword>
<feature type="transmembrane region" description="Helical" evidence="1">
    <location>
        <begin position="35"/>
        <end position="53"/>
    </location>
</feature>
<gene>
    <name evidence="2" type="ORF">SAMN04488127_0419</name>
</gene>
<keyword evidence="1" id="KW-0472">Membrane</keyword>
<evidence type="ECO:0000313" key="3">
    <source>
        <dbReference type="Proteomes" id="UP000199200"/>
    </source>
</evidence>
<keyword evidence="1" id="KW-0812">Transmembrane</keyword>
<sequence>MIGLAVLPVMLLILFLILAFRWRYPVAEGRTVLRLFGALIAILAVLAVVAQFVRPEADSFPYVGEDAAGELDDIYGKVIIDENPDAVPEDQILIRKTFKIGDGTLTLRTIETADEMSYIQAVIRSHKSEDASLTIFRPALIANGYDLTDVLPLPEADISPDGQILTLGSPLLELTINQISGPDLPPFSKNDGYSSYHRLPIYLITIPEGTEVKTEGPIDLIEI</sequence>
<evidence type="ECO:0000313" key="2">
    <source>
        <dbReference type="EMBL" id="SEI77080.1"/>
    </source>
</evidence>
<name>A0A1H6TLF9_9BACL</name>
<organism evidence="2 3">
    <name type="scientific">Bhargavaea ginsengi</name>
    <dbReference type="NCBI Taxonomy" id="426757"/>
    <lineage>
        <taxon>Bacteria</taxon>
        <taxon>Bacillati</taxon>
        <taxon>Bacillota</taxon>
        <taxon>Bacilli</taxon>
        <taxon>Bacillales</taxon>
        <taxon>Caryophanaceae</taxon>
        <taxon>Bhargavaea</taxon>
    </lineage>
</organism>
<proteinExistence type="predicted"/>
<dbReference type="RefSeq" id="WP_092049355.1">
    <property type="nucleotide sequence ID" value="NZ_FNZF01000001.1"/>
</dbReference>
<accession>A0A1H6TLF9</accession>
<dbReference type="AlphaFoldDB" id="A0A1H6TLF9"/>
<dbReference type="Proteomes" id="UP000199200">
    <property type="component" value="Unassembled WGS sequence"/>
</dbReference>
<dbReference type="EMBL" id="FNZF01000001">
    <property type="protein sequence ID" value="SEI77080.1"/>
    <property type="molecule type" value="Genomic_DNA"/>
</dbReference>
<protein>
    <submittedName>
        <fullName evidence="2">Uncharacterized protein</fullName>
    </submittedName>
</protein>
<dbReference type="OrthoDB" id="2450819at2"/>